<organism evidence="1 2">
    <name type="scientific">Symbiodinium necroappetens</name>
    <dbReference type="NCBI Taxonomy" id="1628268"/>
    <lineage>
        <taxon>Eukaryota</taxon>
        <taxon>Sar</taxon>
        <taxon>Alveolata</taxon>
        <taxon>Dinophyceae</taxon>
        <taxon>Suessiales</taxon>
        <taxon>Symbiodiniaceae</taxon>
        <taxon>Symbiodinium</taxon>
    </lineage>
</organism>
<proteinExistence type="predicted"/>
<gene>
    <name evidence="1" type="primary">PPT2</name>
    <name evidence="1" type="ORF">SNEC2469_LOCUS8412</name>
</gene>
<comment type="caution">
    <text evidence="1">The sequence shown here is derived from an EMBL/GenBank/DDBJ whole genome shotgun (WGS) entry which is preliminary data.</text>
</comment>
<dbReference type="Proteomes" id="UP000601435">
    <property type="component" value="Unassembled WGS sequence"/>
</dbReference>
<keyword evidence="2" id="KW-1185">Reference proteome</keyword>
<feature type="non-terminal residue" evidence="1">
    <location>
        <position position="1"/>
    </location>
</feature>
<accession>A0A812NQ71</accession>
<reference evidence="1" key="1">
    <citation type="submission" date="2021-02" db="EMBL/GenBank/DDBJ databases">
        <authorList>
            <person name="Dougan E. K."/>
            <person name="Rhodes N."/>
            <person name="Thang M."/>
            <person name="Chan C."/>
        </authorList>
    </citation>
    <scope>NUCLEOTIDE SEQUENCE</scope>
</reference>
<sequence>MDDATLQSHVVETLIQLEATIAAPNALVQFHVPKKLSENLEGDTITFLMGVGLRDPMASQAWGMMTNLCGLSGGRLIGLRIRPARTDRQPIAKVLAEKFPPQPKGKNKVHGTD</sequence>
<evidence type="ECO:0000313" key="2">
    <source>
        <dbReference type="Proteomes" id="UP000601435"/>
    </source>
</evidence>
<name>A0A812NQ71_9DINO</name>
<protein>
    <submittedName>
        <fullName evidence="1">PPT2 protein</fullName>
    </submittedName>
</protein>
<evidence type="ECO:0000313" key="1">
    <source>
        <dbReference type="EMBL" id="CAE7331519.1"/>
    </source>
</evidence>
<dbReference type="EMBL" id="CAJNJA010013896">
    <property type="protein sequence ID" value="CAE7331519.1"/>
    <property type="molecule type" value="Genomic_DNA"/>
</dbReference>
<dbReference type="AlphaFoldDB" id="A0A812NQ71"/>